<evidence type="ECO:0000313" key="1">
    <source>
        <dbReference type="EMBL" id="CAE0789401.1"/>
    </source>
</evidence>
<proteinExistence type="predicted"/>
<dbReference type="AlphaFoldDB" id="A0A7S4C7J3"/>
<organism evidence="1">
    <name type="scientific">Eutreptiella gymnastica</name>
    <dbReference type="NCBI Taxonomy" id="73025"/>
    <lineage>
        <taxon>Eukaryota</taxon>
        <taxon>Discoba</taxon>
        <taxon>Euglenozoa</taxon>
        <taxon>Euglenida</taxon>
        <taxon>Spirocuta</taxon>
        <taxon>Euglenophyceae</taxon>
        <taxon>Eutreptiales</taxon>
        <taxon>Eutreptiaceae</taxon>
        <taxon>Eutreptiella</taxon>
    </lineage>
</organism>
<name>A0A7S4C7J3_9EUGL</name>
<dbReference type="EMBL" id="HBJA01001779">
    <property type="protein sequence ID" value="CAE0789401.1"/>
    <property type="molecule type" value="Transcribed_RNA"/>
</dbReference>
<protein>
    <submittedName>
        <fullName evidence="1">Uncharacterized protein</fullName>
    </submittedName>
</protein>
<reference evidence="1" key="1">
    <citation type="submission" date="2021-01" db="EMBL/GenBank/DDBJ databases">
        <authorList>
            <person name="Corre E."/>
            <person name="Pelletier E."/>
            <person name="Niang G."/>
            <person name="Scheremetjew M."/>
            <person name="Finn R."/>
            <person name="Kale V."/>
            <person name="Holt S."/>
            <person name="Cochrane G."/>
            <person name="Meng A."/>
            <person name="Brown T."/>
            <person name="Cohen L."/>
        </authorList>
    </citation>
    <scope>NUCLEOTIDE SEQUENCE</scope>
    <source>
        <strain evidence="1">CCMP1594</strain>
    </source>
</reference>
<accession>A0A7S4C7J3</accession>
<sequence length="109" mass="11501">MGMGNPILSLPVSELALARNSAVQSDSDMNPKVIIASTSASTKTMFLHISMPVGIISFNSLGPIISVLQRAWCTVRPFPSFCAAASCLDVVSCLTFGFANPLTLSRPVL</sequence>
<gene>
    <name evidence="1" type="ORF">EGYM00163_LOCUS514</name>
</gene>